<evidence type="ECO:0000313" key="2">
    <source>
        <dbReference type="Proteomes" id="UP000054248"/>
    </source>
</evidence>
<dbReference type="HOGENOM" id="CLU_2607792_0_0_1"/>
<proteinExistence type="predicted"/>
<reference evidence="1 2" key="1">
    <citation type="submission" date="2014-04" db="EMBL/GenBank/DDBJ databases">
        <authorList>
            <consortium name="DOE Joint Genome Institute"/>
            <person name="Kuo A."/>
            <person name="Girlanda M."/>
            <person name="Perotto S."/>
            <person name="Kohler A."/>
            <person name="Nagy L.G."/>
            <person name="Floudas D."/>
            <person name="Copeland A."/>
            <person name="Barry K.W."/>
            <person name="Cichocki N."/>
            <person name="Veneault-Fourrey C."/>
            <person name="LaButti K."/>
            <person name="Lindquist E.A."/>
            <person name="Lipzen A."/>
            <person name="Lundell T."/>
            <person name="Morin E."/>
            <person name="Murat C."/>
            <person name="Sun H."/>
            <person name="Tunlid A."/>
            <person name="Henrissat B."/>
            <person name="Grigoriev I.V."/>
            <person name="Hibbett D.S."/>
            <person name="Martin F."/>
            <person name="Nordberg H.P."/>
            <person name="Cantor M.N."/>
            <person name="Hua S.X."/>
        </authorList>
    </citation>
    <scope>NUCLEOTIDE SEQUENCE [LARGE SCALE GENOMIC DNA]</scope>
    <source>
        <strain evidence="1 2">MUT 4182</strain>
    </source>
</reference>
<dbReference type="AlphaFoldDB" id="A0A0C3QCS5"/>
<dbReference type="Proteomes" id="UP000054248">
    <property type="component" value="Unassembled WGS sequence"/>
</dbReference>
<dbReference type="EMBL" id="KN822992">
    <property type="protein sequence ID" value="KIO28595.1"/>
    <property type="molecule type" value="Genomic_DNA"/>
</dbReference>
<accession>A0A0C3QCS5</accession>
<dbReference type="OrthoDB" id="3155837at2759"/>
<evidence type="ECO:0000313" key="1">
    <source>
        <dbReference type="EMBL" id="KIO28595.1"/>
    </source>
</evidence>
<gene>
    <name evidence="1" type="ORF">M407DRAFT_22179</name>
</gene>
<organism evidence="1 2">
    <name type="scientific">Tulasnella calospora MUT 4182</name>
    <dbReference type="NCBI Taxonomy" id="1051891"/>
    <lineage>
        <taxon>Eukaryota</taxon>
        <taxon>Fungi</taxon>
        <taxon>Dikarya</taxon>
        <taxon>Basidiomycota</taxon>
        <taxon>Agaricomycotina</taxon>
        <taxon>Agaricomycetes</taxon>
        <taxon>Cantharellales</taxon>
        <taxon>Tulasnellaceae</taxon>
        <taxon>Tulasnella</taxon>
    </lineage>
</organism>
<reference evidence="2" key="2">
    <citation type="submission" date="2015-01" db="EMBL/GenBank/DDBJ databases">
        <title>Evolutionary Origins and Diversification of the Mycorrhizal Mutualists.</title>
        <authorList>
            <consortium name="DOE Joint Genome Institute"/>
            <consortium name="Mycorrhizal Genomics Consortium"/>
            <person name="Kohler A."/>
            <person name="Kuo A."/>
            <person name="Nagy L.G."/>
            <person name="Floudas D."/>
            <person name="Copeland A."/>
            <person name="Barry K.W."/>
            <person name="Cichocki N."/>
            <person name="Veneault-Fourrey C."/>
            <person name="LaButti K."/>
            <person name="Lindquist E.A."/>
            <person name="Lipzen A."/>
            <person name="Lundell T."/>
            <person name="Morin E."/>
            <person name="Murat C."/>
            <person name="Riley R."/>
            <person name="Ohm R."/>
            <person name="Sun H."/>
            <person name="Tunlid A."/>
            <person name="Henrissat B."/>
            <person name="Grigoriev I.V."/>
            <person name="Hibbett D.S."/>
            <person name="Martin F."/>
        </authorList>
    </citation>
    <scope>NUCLEOTIDE SEQUENCE [LARGE SCALE GENOMIC DNA]</scope>
    <source>
        <strain evidence="2">MUT 4182</strain>
    </source>
</reference>
<keyword evidence="2" id="KW-1185">Reference proteome</keyword>
<protein>
    <submittedName>
        <fullName evidence="1">Uncharacterized protein</fullName>
    </submittedName>
</protein>
<sequence length="79" mass="8491">MSAISGLAVNVVTDVAITGLTLWKIVPGSTTYSPKTQRALRKLRNITIEAAVPPAIGMILTISTCRAFVSDELSQDFRN</sequence>
<name>A0A0C3QCS5_9AGAM</name>